<keyword evidence="2" id="KW-1185">Reference proteome</keyword>
<proteinExistence type="predicted"/>
<feature type="non-terminal residue" evidence="1">
    <location>
        <position position="175"/>
    </location>
</feature>
<name>A0ACA9P966_9GLOM</name>
<dbReference type="Proteomes" id="UP000789860">
    <property type="component" value="Unassembled WGS sequence"/>
</dbReference>
<sequence>KMRQAKLSELIHSSQGFNDLDYCSVEPGSDDFEIIPQSNLIISRQAFRNNASKYFINGRQSNYSEVTTLLKDRGIDLDHKRFLILQGEVESIAQMKPKAPNEHEDGLLEYLEDIIGTSKYKAPIEDANDKIEKYNEERLEKLHRVKIVEKEKQGLEAKKKEAEDFLREENTLAMK</sequence>
<accession>A0ACA9P966</accession>
<comment type="caution">
    <text evidence="1">The sequence shown here is derived from an EMBL/GenBank/DDBJ whole genome shotgun (WGS) entry which is preliminary data.</text>
</comment>
<organism evidence="1 2">
    <name type="scientific">Scutellospora calospora</name>
    <dbReference type="NCBI Taxonomy" id="85575"/>
    <lineage>
        <taxon>Eukaryota</taxon>
        <taxon>Fungi</taxon>
        <taxon>Fungi incertae sedis</taxon>
        <taxon>Mucoromycota</taxon>
        <taxon>Glomeromycotina</taxon>
        <taxon>Glomeromycetes</taxon>
        <taxon>Diversisporales</taxon>
        <taxon>Gigasporaceae</taxon>
        <taxon>Scutellospora</taxon>
    </lineage>
</organism>
<protein>
    <submittedName>
        <fullName evidence="1">5995_t:CDS:1</fullName>
    </submittedName>
</protein>
<reference evidence="1" key="1">
    <citation type="submission" date="2021-06" db="EMBL/GenBank/DDBJ databases">
        <authorList>
            <person name="Kallberg Y."/>
            <person name="Tangrot J."/>
            <person name="Rosling A."/>
        </authorList>
    </citation>
    <scope>NUCLEOTIDE SEQUENCE</scope>
    <source>
        <strain evidence="1">AU212A</strain>
    </source>
</reference>
<dbReference type="EMBL" id="CAJVPM010038641">
    <property type="protein sequence ID" value="CAG8698710.1"/>
    <property type="molecule type" value="Genomic_DNA"/>
</dbReference>
<gene>
    <name evidence="1" type="ORF">SCALOS_LOCUS10414</name>
</gene>
<feature type="non-terminal residue" evidence="1">
    <location>
        <position position="1"/>
    </location>
</feature>
<evidence type="ECO:0000313" key="1">
    <source>
        <dbReference type="EMBL" id="CAG8698710.1"/>
    </source>
</evidence>
<evidence type="ECO:0000313" key="2">
    <source>
        <dbReference type="Proteomes" id="UP000789860"/>
    </source>
</evidence>